<dbReference type="RefSeq" id="WP_277418190.1">
    <property type="nucleotide sequence ID" value="NZ_CP119083.1"/>
</dbReference>
<gene>
    <name evidence="3" type="ORF">PX653_12550</name>
</gene>
<keyword evidence="4" id="KW-1185">Reference proteome</keyword>
<reference evidence="3 4" key="1">
    <citation type="submission" date="2023-02" db="EMBL/GenBank/DDBJ databases">
        <title>Gemone sequence of Telluria chitinolytica ACM 3522T.</title>
        <authorList>
            <person name="Frediansyah A."/>
            <person name="Miess H."/>
            <person name="Gross H."/>
        </authorList>
    </citation>
    <scope>NUCLEOTIDE SEQUENCE [LARGE SCALE GENOMIC DNA]</scope>
    <source>
        <strain evidence="3 4">ACM 3522</strain>
    </source>
</reference>
<name>A0ABY8BJF8_9BURK</name>
<evidence type="ECO:0000256" key="1">
    <source>
        <dbReference type="SAM" id="Phobius"/>
    </source>
</evidence>
<feature type="transmembrane region" description="Helical" evidence="1">
    <location>
        <begin position="137"/>
        <end position="158"/>
    </location>
</feature>
<proteinExistence type="predicted"/>
<evidence type="ECO:0000313" key="4">
    <source>
        <dbReference type="Proteomes" id="UP001216510"/>
    </source>
</evidence>
<feature type="transmembrane region" description="Helical" evidence="1">
    <location>
        <begin position="313"/>
        <end position="333"/>
    </location>
</feature>
<dbReference type="Pfam" id="PF04235">
    <property type="entry name" value="DUF418"/>
    <property type="match status" value="1"/>
</dbReference>
<feature type="transmembrane region" description="Helical" evidence="1">
    <location>
        <begin position="116"/>
        <end position="132"/>
    </location>
</feature>
<evidence type="ECO:0000313" key="3">
    <source>
        <dbReference type="EMBL" id="WEF35538.1"/>
    </source>
</evidence>
<dbReference type="EMBL" id="CP119083">
    <property type="protein sequence ID" value="WEF35538.1"/>
    <property type="molecule type" value="Genomic_DNA"/>
</dbReference>
<dbReference type="PANTHER" id="PTHR30590:SF2">
    <property type="entry name" value="INNER MEMBRANE PROTEIN"/>
    <property type="match status" value="1"/>
</dbReference>
<keyword evidence="1" id="KW-1133">Transmembrane helix</keyword>
<keyword evidence="1" id="KW-0472">Membrane</keyword>
<feature type="domain" description="DUF418" evidence="2">
    <location>
        <begin position="224"/>
        <end position="385"/>
    </location>
</feature>
<protein>
    <submittedName>
        <fullName evidence="3">DUF418 domain-containing protein</fullName>
    </submittedName>
</protein>
<dbReference type="Proteomes" id="UP001216510">
    <property type="component" value="Chromosome"/>
</dbReference>
<evidence type="ECO:0000259" key="2">
    <source>
        <dbReference type="Pfam" id="PF04235"/>
    </source>
</evidence>
<feature type="transmembrane region" description="Helical" evidence="1">
    <location>
        <begin position="64"/>
        <end position="81"/>
    </location>
</feature>
<feature type="transmembrane region" description="Helical" evidence="1">
    <location>
        <begin position="93"/>
        <end position="110"/>
    </location>
</feature>
<accession>A0ABY8BJF8</accession>
<sequence>MTPSAARLDLVDALRGFAIASIMLLHNIEHFDLTHVPAGQPGWLASLDRQIWDSAFFLFGGKSYAIFALLFGVTFHLQFSARAARGEDFRPRFVWRMALLLAFGLFNSLFYQGDILTLYAVLALALLPVARLRDGLVLATALILLLQPAAWLALLQALPAPAATLPDPASWAYFGRANEYLANGTLAQVWLGNLTNGKEGVLRWSWENGRLFQIPALFMLGMLAARQGRFALSHANRVFWRRALLLAVLAFVPLYLVNDQLGRWIAAEGLRRPVTVMVESWMKLAFMVVLVALFALGFHAARGTRVLRAFAPLGRMSLTSYVVQSLVGTTLYYGFGLGLYRVTGATACLAIGLALALLQGCLCAWWLRRYRQGPLEALWHRATWLGAPAPAVRASRTGI</sequence>
<feature type="transmembrane region" description="Helical" evidence="1">
    <location>
        <begin position="281"/>
        <end position="301"/>
    </location>
</feature>
<dbReference type="InterPro" id="IPR007349">
    <property type="entry name" value="DUF418"/>
</dbReference>
<dbReference type="PANTHER" id="PTHR30590">
    <property type="entry name" value="INNER MEMBRANE PROTEIN"/>
    <property type="match status" value="1"/>
</dbReference>
<organism evidence="3 4">
    <name type="scientific">Pseudoduganella chitinolytica</name>
    <dbReference type="NCBI Taxonomy" id="34070"/>
    <lineage>
        <taxon>Bacteria</taxon>
        <taxon>Pseudomonadati</taxon>
        <taxon>Pseudomonadota</taxon>
        <taxon>Betaproteobacteria</taxon>
        <taxon>Burkholderiales</taxon>
        <taxon>Oxalobacteraceae</taxon>
        <taxon>Telluria group</taxon>
        <taxon>Pseudoduganella</taxon>
    </lineage>
</organism>
<feature type="transmembrane region" description="Helical" evidence="1">
    <location>
        <begin position="238"/>
        <end position="256"/>
    </location>
</feature>
<dbReference type="InterPro" id="IPR052529">
    <property type="entry name" value="Bact_Transport_Assoc"/>
</dbReference>
<keyword evidence="1" id="KW-0812">Transmembrane</keyword>
<feature type="transmembrane region" description="Helical" evidence="1">
    <location>
        <begin position="339"/>
        <end position="367"/>
    </location>
</feature>